<dbReference type="CDD" id="cd02183">
    <property type="entry name" value="GH16_fungal_CRH1_transglycosylase"/>
    <property type="match status" value="1"/>
</dbReference>
<keyword evidence="6 16" id="KW-0732">Signal</keyword>
<evidence type="ECO:0000256" key="3">
    <source>
        <dbReference type="ARBA" id="ARBA00022622"/>
    </source>
</evidence>
<evidence type="ECO:0000313" key="18">
    <source>
        <dbReference type="EMBL" id="KAK8240555.1"/>
    </source>
</evidence>
<evidence type="ECO:0000256" key="9">
    <source>
        <dbReference type="ARBA" id="ARBA00023180"/>
    </source>
</evidence>
<dbReference type="Pfam" id="PF00722">
    <property type="entry name" value="Glyco_hydro_16"/>
    <property type="match status" value="1"/>
</dbReference>
<evidence type="ECO:0000256" key="8">
    <source>
        <dbReference type="ARBA" id="ARBA00023136"/>
    </source>
</evidence>
<dbReference type="EMBL" id="JBBWRZ010000003">
    <property type="protein sequence ID" value="KAK8240555.1"/>
    <property type="molecule type" value="Genomic_DNA"/>
</dbReference>
<feature type="compositionally biased region" description="Polar residues" evidence="15">
    <location>
        <begin position="379"/>
        <end position="389"/>
    </location>
</feature>
<evidence type="ECO:0000256" key="4">
    <source>
        <dbReference type="ARBA" id="ARBA00022676"/>
    </source>
</evidence>
<feature type="compositionally biased region" description="Gly residues" evidence="15">
    <location>
        <begin position="398"/>
        <end position="420"/>
    </location>
</feature>
<comment type="subcellular location">
    <subcellularLocation>
        <location evidence="2">Membrane</location>
        <topology evidence="2">Lipid-anchor</topology>
        <topology evidence="2">GPI-anchor</topology>
    </subcellularLocation>
</comment>
<keyword evidence="11" id="KW-0326">Glycosidase</keyword>
<evidence type="ECO:0000256" key="12">
    <source>
        <dbReference type="ARBA" id="ARBA00023316"/>
    </source>
</evidence>
<comment type="caution">
    <text evidence="18">The sequence shown here is derived from an EMBL/GenBank/DDBJ whole genome shotgun (WGS) entry which is preliminary data.</text>
</comment>
<organism evidence="18 19">
    <name type="scientific">Phyllosticta capitalensis</name>
    <dbReference type="NCBI Taxonomy" id="121624"/>
    <lineage>
        <taxon>Eukaryota</taxon>
        <taxon>Fungi</taxon>
        <taxon>Dikarya</taxon>
        <taxon>Ascomycota</taxon>
        <taxon>Pezizomycotina</taxon>
        <taxon>Dothideomycetes</taxon>
        <taxon>Dothideomycetes incertae sedis</taxon>
        <taxon>Botryosphaeriales</taxon>
        <taxon>Phyllostictaceae</taxon>
        <taxon>Phyllosticta</taxon>
    </lineage>
</organism>
<keyword evidence="19" id="KW-1185">Reference proteome</keyword>
<evidence type="ECO:0000256" key="2">
    <source>
        <dbReference type="ARBA" id="ARBA00004589"/>
    </source>
</evidence>
<dbReference type="InterPro" id="IPR017168">
    <property type="entry name" value="CHR-like"/>
</dbReference>
<reference evidence="18 19" key="1">
    <citation type="submission" date="2024-04" db="EMBL/GenBank/DDBJ databases">
        <title>Phyllosticta paracitricarpa is synonymous to the EU quarantine fungus P. citricarpa based on phylogenomic analyses.</title>
        <authorList>
            <consortium name="Lawrence Berkeley National Laboratory"/>
            <person name="Van Ingen-Buijs V.A."/>
            <person name="Van Westerhoven A.C."/>
            <person name="Haridas S."/>
            <person name="Skiadas P."/>
            <person name="Martin F."/>
            <person name="Groenewald J.Z."/>
            <person name="Crous P.W."/>
            <person name="Seidl M.F."/>
        </authorList>
    </citation>
    <scope>NUCLEOTIDE SEQUENCE [LARGE SCALE GENOMIC DNA]</scope>
    <source>
        <strain evidence="18 19">CBS 123374</strain>
    </source>
</reference>
<feature type="compositionally biased region" description="Low complexity" evidence="15">
    <location>
        <begin position="351"/>
        <end position="365"/>
    </location>
</feature>
<keyword evidence="4" id="KW-0328">Glycosyltransferase</keyword>
<dbReference type="Proteomes" id="UP001492380">
    <property type="component" value="Unassembled WGS sequence"/>
</dbReference>
<dbReference type="PROSITE" id="PS51762">
    <property type="entry name" value="GH16_2"/>
    <property type="match status" value="1"/>
</dbReference>
<feature type="domain" description="GH16" evidence="17">
    <location>
        <begin position="62"/>
        <end position="278"/>
    </location>
</feature>
<evidence type="ECO:0000256" key="14">
    <source>
        <dbReference type="PIRNR" id="PIRNR037299"/>
    </source>
</evidence>
<dbReference type="InterPro" id="IPR018371">
    <property type="entry name" value="Chitin-binding_1_CS"/>
</dbReference>
<dbReference type="InterPro" id="IPR013320">
    <property type="entry name" value="ConA-like_dom_sf"/>
</dbReference>
<feature type="chain" id="PRO_5046655419" description="Crh-like protein" evidence="16">
    <location>
        <begin position="24"/>
        <end position="453"/>
    </location>
</feature>
<dbReference type="PIRSF" id="PIRSF037299">
    <property type="entry name" value="Glycosidase_CRH1_prd"/>
    <property type="match status" value="1"/>
</dbReference>
<keyword evidence="8 14" id="KW-0472">Membrane</keyword>
<evidence type="ECO:0000256" key="10">
    <source>
        <dbReference type="ARBA" id="ARBA00023288"/>
    </source>
</evidence>
<dbReference type="SUPFAM" id="SSF49899">
    <property type="entry name" value="Concanavalin A-like lectins/glucanases"/>
    <property type="match status" value="1"/>
</dbReference>
<evidence type="ECO:0000256" key="13">
    <source>
        <dbReference type="ARBA" id="ARBA00038074"/>
    </source>
</evidence>
<dbReference type="InterPro" id="IPR050546">
    <property type="entry name" value="Glycosyl_Hydrlase_16"/>
</dbReference>
<comment type="catalytic activity">
    <reaction evidence="1">
        <text>Random endo-hydrolysis of N-acetyl-beta-D-glucosaminide (1-&gt;4)-beta-linkages in chitin and chitodextrins.</text>
        <dbReference type="EC" id="3.2.1.14"/>
    </reaction>
</comment>
<evidence type="ECO:0000259" key="17">
    <source>
        <dbReference type="PROSITE" id="PS51762"/>
    </source>
</evidence>
<evidence type="ECO:0000256" key="6">
    <source>
        <dbReference type="ARBA" id="ARBA00022729"/>
    </source>
</evidence>
<evidence type="ECO:0000256" key="15">
    <source>
        <dbReference type="SAM" id="MobiDB-lite"/>
    </source>
</evidence>
<proteinExistence type="inferred from homology"/>
<dbReference type="PROSITE" id="PS00026">
    <property type="entry name" value="CHIT_BIND_I_1"/>
    <property type="match status" value="1"/>
</dbReference>
<feature type="signal peptide" evidence="16">
    <location>
        <begin position="1"/>
        <end position="23"/>
    </location>
</feature>
<gene>
    <name evidence="18" type="ORF">HDK90DRAFT_187680</name>
</gene>
<evidence type="ECO:0000256" key="7">
    <source>
        <dbReference type="ARBA" id="ARBA00022801"/>
    </source>
</evidence>
<name>A0ABR1YWH3_9PEZI</name>
<comment type="similarity">
    <text evidence="13">Belongs to the glycosyl hydrolase 16 family. CRH1 subfamily.</text>
</comment>
<dbReference type="EC" id="3.2.-.-" evidence="14"/>
<accession>A0ABR1YWH3</accession>
<keyword evidence="12" id="KW-0961">Cell wall biogenesis/degradation</keyword>
<evidence type="ECO:0000256" key="1">
    <source>
        <dbReference type="ARBA" id="ARBA00000822"/>
    </source>
</evidence>
<dbReference type="InterPro" id="IPR000757">
    <property type="entry name" value="Beta-glucanase-like"/>
</dbReference>
<evidence type="ECO:0000256" key="5">
    <source>
        <dbReference type="ARBA" id="ARBA00022679"/>
    </source>
</evidence>
<protein>
    <recommendedName>
        <fullName evidence="14">Crh-like protein</fullName>
        <ecNumber evidence="14">3.2.-.-</ecNumber>
    </recommendedName>
</protein>
<evidence type="ECO:0000256" key="16">
    <source>
        <dbReference type="SAM" id="SignalP"/>
    </source>
</evidence>
<feature type="region of interest" description="Disordered" evidence="15">
    <location>
        <begin position="337"/>
        <end position="429"/>
    </location>
</feature>
<keyword evidence="3" id="KW-0336">GPI-anchor</keyword>
<evidence type="ECO:0000313" key="19">
    <source>
        <dbReference type="Proteomes" id="UP001492380"/>
    </source>
</evidence>
<evidence type="ECO:0000256" key="11">
    <source>
        <dbReference type="ARBA" id="ARBA00023295"/>
    </source>
</evidence>
<keyword evidence="10" id="KW-0449">Lipoprotein</keyword>
<keyword evidence="7 14" id="KW-0378">Hydrolase</keyword>
<dbReference type="Gene3D" id="2.60.120.200">
    <property type="match status" value="1"/>
</dbReference>
<dbReference type="PANTHER" id="PTHR10963">
    <property type="entry name" value="GLYCOSYL HYDROLASE-RELATED"/>
    <property type="match status" value="1"/>
</dbReference>
<keyword evidence="9" id="KW-0325">Glycoprotein</keyword>
<dbReference type="PANTHER" id="PTHR10963:SF22">
    <property type="entry name" value="GLYCOSIDASE CRH2-RELATED"/>
    <property type="match status" value="1"/>
</dbReference>
<sequence>MVRSLAPAALLAAASLLTSPAFASAPTCGPNNPCPADSPCCSQYGQCGVGAYCLGGCDPIFSHSLDSCVPEPVCDASKFKIDNLNGVTDIAKYLGDASTANWVSSGSPLEYNGGVLLTLSQGSVGTLLASTHYVWYGKISAKLRTSQGAGVVTAFILMSDVKDEIDFEFIGTTLNQAQSNYYWQGILDYNNGGKHDTSNTFDNEHEYTIDWQPDQLTWSIDGNVVRTLKKSDTWNATSGAFAYPQTPSRVQLSLWPAGLASNGKGTIEWAGGLINWSAGSPAMQNGYYYASVSSVDVECYDPPSGANKTGSKSYSYESMAGTNASIAITDNSVILGSLQGTGEDPDKGKAKASGTGSSPSTSATSQPESVPGVSGGGNSDPNASGSSDQNGSATGNSSNGGSGGSGSSGSGFTQGGGASGSGNNSGAAVARPEGIVGGSVFALVACVVAMLAL</sequence>
<keyword evidence="5" id="KW-0808">Transferase</keyword>